<dbReference type="RefSeq" id="WP_097244361.1">
    <property type="nucleotide sequence ID" value="NZ_JAMTCV010000006.1"/>
</dbReference>
<name>A0A285L4X8_9NOCA</name>
<reference evidence="2" key="1">
    <citation type="submission" date="2017-09" db="EMBL/GenBank/DDBJ databases">
        <authorList>
            <person name="Varghese N."/>
            <person name="Submissions S."/>
        </authorList>
    </citation>
    <scope>NUCLEOTIDE SEQUENCE [LARGE SCALE GENOMIC DNA]</scope>
    <source>
        <strain evidence="2">DSM 45537</strain>
    </source>
</reference>
<gene>
    <name evidence="1" type="ORF">SAMN04244553_1769</name>
</gene>
<dbReference type="Gene3D" id="2.30.110.10">
    <property type="entry name" value="Electron Transport, Fmn-binding Protein, Chain A"/>
    <property type="match status" value="1"/>
</dbReference>
<evidence type="ECO:0000313" key="2">
    <source>
        <dbReference type="Proteomes" id="UP000219565"/>
    </source>
</evidence>
<dbReference type="InterPro" id="IPR004378">
    <property type="entry name" value="F420H2_quin_Rdtase"/>
</dbReference>
<dbReference type="EMBL" id="OBEG01000001">
    <property type="protein sequence ID" value="SNY79934.1"/>
    <property type="molecule type" value="Genomic_DNA"/>
</dbReference>
<evidence type="ECO:0000313" key="1">
    <source>
        <dbReference type="EMBL" id="SNY79934.1"/>
    </source>
</evidence>
<dbReference type="STRING" id="1379680.GCA_001612615_01291"/>
<dbReference type="AlphaFoldDB" id="A0A285L4X8"/>
<sequence length="148" mass="16655">MAAKYQAGPFRRVINRAVMALAARGAGPDGMYILETIGRRSGRARRNPVRIIEFDGERWLVSPYGEVGWVHNVRARDVVLLRRGNDEQRVWAEAVHGERAGHVLHHYVKKAPVTTPYFDASPRSAPGVFTAEAHRHPVFLLHGWSETP</sequence>
<dbReference type="Proteomes" id="UP000219565">
    <property type="component" value="Unassembled WGS sequence"/>
</dbReference>
<organism evidence="1 2">
    <name type="scientific">Nocardia amikacinitolerans</name>
    <dbReference type="NCBI Taxonomy" id="756689"/>
    <lineage>
        <taxon>Bacteria</taxon>
        <taxon>Bacillati</taxon>
        <taxon>Actinomycetota</taxon>
        <taxon>Actinomycetes</taxon>
        <taxon>Mycobacteriales</taxon>
        <taxon>Nocardiaceae</taxon>
        <taxon>Nocardia</taxon>
    </lineage>
</organism>
<dbReference type="Pfam" id="PF04075">
    <property type="entry name" value="F420H2_quin_red"/>
    <property type="match status" value="1"/>
</dbReference>
<dbReference type="InterPro" id="IPR012349">
    <property type="entry name" value="Split_barrel_FMN-bd"/>
</dbReference>
<accession>A0A285L4X8</accession>
<keyword evidence="2" id="KW-1185">Reference proteome</keyword>
<protein>
    <submittedName>
        <fullName evidence="1">Deazaflavin-dependent oxidoreductase, nitroreductase family</fullName>
    </submittedName>
</protein>
<dbReference type="OrthoDB" id="5186446at2"/>
<proteinExistence type="predicted"/>
<dbReference type="GO" id="GO:0016491">
    <property type="term" value="F:oxidoreductase activity"/>
    <property type="evidence" value="ECO:0007669"/>
    <property type="project" value="InterPro"/>
</dbReference>
<dbReference type="NCBIfam" id="TIGR00026">
    <property type="entry name" value="hi_GC_TIGR00026"/>
    <property type="match status" value="1"/>
</dbReference>